<evidence type="ECO:0000256" key="5">
    <source>
        <dbReference type="ARBA" id="ARBA00022748"/>
    </source>
</evidence>
<evidence type="ECO:0000256" key="2">
    <source>
        <dbReference type="ARBA" id="ARBA00005840"/>
    </source>
</evidence>
<keyword evidence="6 8" id="KW-1133">Transmembrane helix</keyword>
<keyword evidence="5" id="KW-0201">Cytochrome c-type biogenesis</keyword>
<evidence type="ECO:0000259" key="9">
    <source>
        <dbReference type="Pfam" id="PF01578"/>
    </source>
</evidence>
<keyword evidence="7 8" id="KW-0472">Membrane</keyword>
<evidence type="ECO:0000256" key="3">
    <source>
        <dbReference type="ARBA" id="ARBA00016463"/>
    </source>
</evidence>
<dbReference type="PANTHER" id="PTHR30071:SF1">
    <property type="entry name" value="CYTOCHROME B_B6 PROTEIN-RELATED"/>
    <property type="match status" value="1"/>
</dbReference>
<accession>A0ABQ2R6Y6</accession>
<proteinExistence type="inferred from homology"/>
<feature type="transmembrane region" description="Helical" evidence="8">
    <location>
        <begin position="82"/>
        <end position="100"/>
    </location>
</feature>
<evidence type="ECO:0000313" key="10">
    <source>
        <dbReference type="EMBL" id="GGQ11795.1"/>
    </source>
</evidence>
<dbReference type="InterPro" id="IPR045062">
    <property type="entry name" value="Cyt_c_biogenesis_CcsA/CcmC"/>
</dbReference>
<evidence type="ECO:0000256" key="1">
    <source>
        <dbReference type="ARBA" id="ARBA00004141"/>
    </source>
</evidence>
<evidence type="ECO:0000256" key="8">
    <source>
        <dbReference type="SAM" id="Phobius"/>
    </source>
</evidence>
<organism evidence="10 11">
    <name type="scientific">Streptosporangium pseudovulgare</name>
    <dbReference type="NCBI Taxonomy" id="35765"/>
    <lineage>
        <taxon>Bacteria</taxon>
        <taxon>Bacillati</taxon>
        <taxon>Actinomycetota</taxon>
        <taxon>Actinomycetes</taxon>
        <taxon>Streptosporangiales</taxon>
        <taxon>Streptosporangiaceae</taxon>
        <taxon>Streptosporangium</taxon>
    </lineage>
</organism>
<feature type="domain" description="Cytochrome c assembly protein" evidence="9">
    <location>
        <begin position="46"/>
        <end position="201"/>
    </location>
</feature>
<comment type="similarity">
    <text evidence="2">Belongs to the CcmC/CycZ/HelC family.</text>
</comment>
<feature type="transmembrane region" description="Helical" evidence="8">
    <location>
        <begin position="175"/>
        <end position="197"/>
    </location>
</feature>
<feature type="transmembrane region" description="Helical" evidence="8">
    <location>
        <begin position="44"/>
        <end position="62"/>
    </location>
</feature>
<evidence type="ECO:0000313" key="11">
    <source>
        <dbReference type="Proteomes" id="UP000611554"/>
    </source>
</evidence>
<reference evidence="11" key="1">
    <citation type="journal article" date="2019" name="Int. J. Syst. Evol. Microbiol.">
        <title>The Global Catalogue of Microorganisms (GCM) 10K type strain sequencing project: providing services to taxonomists for standard genome sequencing and annotation.</title>
        <authorList>
            <consortium name="The Broad Institute Genomics Platform"/>
            <consortium name="The Broad Institute Genome Sequencing Center for Infectious Disease"/>
            <person name="Wu L."/>
            <person name="Ma J."/>
        </authorList>
    </citation>
    <scope>NUCLEOTIDE SEQUENCE [LARGE SCALE GENOMIC DNA]</scope>
    <source>
        <strain evidence="11">JCM 3115</strain>
    </source>
</reference>
<dbReference type="PRINTS" id="PR01386">
    <property type="entry name" value="CCMCBIOGNSIS"/>
</dbReference>
<feature type="transmembrane region" description="Helical" evidence="8">
    <location>
        <begin position="112"/>
        <end position="132"/>
    </location>
</feature>
<evidence type="ECO:0000256" key="4">
    <source>
        <dbReference type="ARBA" id="ARBA00022692"/>
    </source>
</evidence>
<dbReference type="EMBL" id="BMQJ01000012">
    <property type="protein sequence ID" value="GGQ11795.1"/>
    <property type="molecule type" value="Genomic_DNA"/>
</dbReference>
<dbReference type="PANTHER" id="PTHR30071">
    <property type="entry name" value="HEME EXPORTER PROTEIN C"/>
    <property type="match status" value="1"/>
</dbReference>
<dbReference type="InterPro" id="IPR002541">
    <property type="entry name" value="Cyt_c_assembly"/>
</dbReference>
<dbReference type="Pfam" id="PF01578">
    <property type="entry name" value="Cytochrom_C_asm"/>
    <property type="match status" value="1"/>
</dbReference>
<feature type="transmembrane region" description="Helical" evidence="8">
    <location>
        <begin position="144"/>
        <end position="163"/>
    </location>
</feature>
<keyword evidence="4 8" id="KW-0812">Transmembrane</keyword>
<gene>
    <name evidence="10" type="ORF">GCM10010140_47500</name>
</gene>
<keyword evidence="11" id="KW-1185">Reference proteome</keyword>
<evidence type="ECO:0000256" key="7">
    <source>
        <dbReference type="ARBA" id="ARBA00023136"/>
    </source>
</evidence>
<name>A0ABQ2R6Y6_9ACTN</name>
<feature type="transmembrane region" description="Helical" evidence="8">
    <location>
        <begin position="217"/>
        <end position="239"/>
    </location>
</feature>
<comment type="subcellular location">
    <subcellularLocation>
        <location evidence="1">Membrane</location>
        <topology evidence="1">Multi-pass membrane protein</topology>
    </subcellularLocation>
</comment>
<comment type="caution">
    <text evidence="10">The sequence shown here is derived from an EMBL/GenBank/DDBJ whole genome shotgun (WGS) entry which is preliminary data.</text>
</comment>
<sequence>MADCDAGAAGLEWGRQTKAVFAASPSAPGWSGTLPHRDTCPHSAVAALAASAALVTGLVLAPADAVQGEAQRLMYVHVPAAWTAYTAFTVTAVSGLAVLARRGTVWDRVGRAAAELGAGMTALAVALGMIWGRPVWGVWWTWDPRLVATLAMLLAFLTCLAVRRWHGDAARGARGAAVAGVAGFAMVPVTHFSVLWWRTLHQPPSVLRPPGDVPVDPPMLAALAAGVLAFTLLGCLVVARRVRALDAAAAAPAEHVSRAALGRAA</sequence>
<dbReference type="Proteomes" id="UP000611554">
    <property type="component" value="Unassembled WGS sequence"/>
</dbReference>
<protein>
    <recommendedName>
        <fullName evidence="3">Heme exporter protein C</fullName>
    </recommendedName>
</protein>
<dbReference type="InterPro" id="IPR003557">
    <property type="entry name" value="Cyt_c_biogenesis_CcmC"/>
</dbReference>
<evidence type="ECO:0000256" key="6">
    <source>
        <dbReference type="ARBA" id="ARBA00022989"/>
    </source>
</evidence>